<keyword evidence="12" id="KW-1185">Reference proteome</keyword>
<evidence type="ECO:0000313" key="11">
    <source>
        <dbReference type="EMBL" id="OAA61101.1"/>
    </source>
</evidence>
<feature type="region of interest" description="Disordered" evidence="9">
    <location>
        <begin position="346"/>
        <end position="410"/>
    </location>
</feature>
<evidence type="ECO:0000256" key="7">
    <source>
        <dbReference type="ARBA" id="ARBA00022833"/>
    </source>
</evidence>
<evidence type="ECO:0000256" key="2">
    <source>
        <dbReference type="ARBA" id="ARBA00022490"/>
    </source>
</evidence>
<dbReference type="SUPFAM" id="SSF57667">
    <property type="entry name" value="beta-beta-alpha zinc fingers"/>
    <property type="match status" value="2"/>
</dbReference>
<feature type="compositionally biased region" description="Acidic residues" evidence="9">
    <location>
        <begin position="348"/>
        <end position="360"/>
    </location>
</feature>
<proteinExistence type="inferred from homology"/>
<dbReference type="Proteomes" id="UP000076874">
    <property type="component" value="Unassembled WGS sequence"/>
</dbReference>
<sequence>MATIAASRSAAKQDAPSSHPYSCNTCQVAFRNSDLQKGHMKGDWHRYNLKRRVASLPPITSELFAEKVLQSRASTAAAADRASFERVCDVCQKTYYSENSYQNHIGSQKHKAREARGVPAPHVDDASSVMSSTFSLGEPQRKAKAADADSQLVDSDAEEEFSQVVEGLKAATIDDGDEDGVSPVKRPGNPRLSAAGQRRSERPLAQENSTTDQQTAAAASPSMSDAPTSTPTPTPSRTAEPPHSLERCLFCNYASPTVALSIAHMERFHGMFIPEKQYLVDLEGLLTQLEHRIRDYHECIFCGKIRSDVFAVQTHMRDKAHCKIPYMTVEEQVEIGDFYDFRGTYSDDGSEAAESDDDDEQPRKNGGGGARLGARRATRTTALNGDSEETANGGEGGDDGWETDSSASSLDSADLTAVPADNHIYQYGRLDKNPHHSQTDPRAHHLPDGWHSHAHKHNNAVFYDEYELHLPSGRSVGHRSLNHYFRQNLRHYPSMAEREKQLQLAIEAGADLDSDDDDADEEGGGVGAGEAMDVDENGSSSALARTNNNQPGARAMTTRRPPRNTLGLAGVSDKTKSELRRSERRAVMAKAIAEDKSKIQFSAKSIGQSFRFLGR</sequence>
<keyword evidence="3" id="KW-0690">Ribosome biogenesis</keyword>
<keyword evidence="5" id="KW-0677">Repeat</keyword>
<evidence type="ECO:0000256" key="9">
    <source>
        <dbReference type="SAM" id="MobiDB-lite"/>
    </source>
</evidence>
<evidence type="ECO:0000256" key="5">
    <source>
        <dbReference type="ARBA" id="ARBA00022737"/>
    </source>
</evidence>
<keyword evidence="4" id="KW-0479">Metal-binding</keyword>
<evidence type="ECO:0000256" key="1">
    <source>
        <dbReference type="ARBA" id="ARBA00004496"/>
    </source>
</evidence>
<organism evidence="11 12">
    <name type="scientific">Niveomyces insectorum RCEF 264</name>
    <dbReference type="NCBI Taxonomy" id="1081102"/>
    <lineage>
        <taxon>Eukaryota</taxon>
        <taxon>Fungi</taxon>
        <taxon>Dikarya</taxon>
        <taxon>Ascomycota</taxon>
        <taxon>Pezizomycotina</taxon>
        <taxon>Sordariomycetes</taxon>
        <taxon>Hypocreomycetidae</taxon>
        <taxon>Hypocreales</taxon>
        <taxon>Cordycipitaceae</taxon>
        <taxon>Niveomyces</taxon>
    </lineage>
</organism>
<dbReference type="InterPro" id="IPR040025">
    <property type="entry name" value="Znf622/Rei1/Reh1"/>
</dbReference>
<feature type="compositionally biased region" description="Basic and acidic residues" evidence="9">
    <location>
        <begin position="429"/>
        <end position="447"/>
    </location>
</feature>
<dbReference type="PROSITE" id="PS00028">
    <property type="entry name" value="ZINC_FINGER_C2H2_1"/>
    <property type="match status" value="2"/>
</dbReference>
<feature type="region of interest" description="Disordered" evidence="9">
    <location>
        <begin position="428"/>
        <end position="447"/>
    </location>
</feature>
<dbReference type="GO" id="GO:0042273">
    <property type="term" value="P:ribosomal large subunit biogenesis"/>
    <property type="evidence" value="ECO:0007669"/>
    <property type="project" value="TreeGrafter"/>
</dbReference>
<protein>
    <submittedName>
        <fullName evidence="11">C2h2 finger domain containing protein</fullName>
    </submittedName>
</protein>
<evidence type="ECO:0000259" key="10">
    <source>
        <dbReference type="PROSITE" id="PS00028"/>
    </source>
</evidence>
<dbReference type="SMART" id="SM00355">
    <property type="entry name" value="ZnF_C2H2"/>
    <property type="match status" value="4"/>
</dbReference>
<comment type="similarity">
    <text evidence="8">Belongs to the REI1 family.</text>
</comment>
<dbReference type="InterPro" id="IPR003604">
    <property type="entry name" value="Matrin/U1-like-C_Znf_C2H2"/>
</dbReference>
<dbReference type="GO" id="GO:0008270">
    <property type="term" value="F:zinc ion binding"/>
    <property type="evidence" value="ECO:0007669"/>
    <property type="project" value="UniProtKB-KW"/>
</dbReference>
<comment type="caution">
    <text evidence="11">The sequence shown here is derived from an EMBL/GenBank/DDBJ whole genome shotgun (WGS) entry which is preliminary data.</text>
</comment>
<feature type="region of interest" description="Disordered" evidence="9">
    <location>
        <begin position="511"/>
        <end position="582"/>
    </location>
</feature>
<feature type="domain" description="C2H2-type" evidence="10">
    <location>
        <begin position="88"/>
        <end position="110"/>
    </location>
</feature>
<name>A0A167TZ79_9HYPO</name>
<dbReference type="Gene3D" id="3.30.160.60">
    <property type="entry name" value="Classic Zinc Finger"/>
    <property type="match status" value="1"/>
</dbReference>
<dbReference type="InterPro" id="IPR013087">
    <property type="entry name" value="Znf_C2H2_type"/>
</dbReference>
<comment type="subcellular location">
    <subcellularLocation>
        <location evidence="1">Cytoplasm</location>
    </subcellularLocation>
</comment>
<dbReference type="AlphaFoldDB" id="A0A167TZ79"/>
<accession>A0A167TZ79</accession>
<feature type="compositionally biased region" description="Polar residues" evidence="9">
    <location>
        <begin position="537"/>
        <end position="551"/>
    </location>
</feature>
<feature type="domain" description="C2H2-type" evidence="10">
    <location>
        <begin position="23"/>
        <end position="45"/>
    </location>
</feature>
<dbReference type="OrthoDB" id="19329at2759"/>
<gene>
    <name evidence="11" type="ORF">SPI_05125</name>
</gene>
<feature type="compositionally biased region" description="Basic and acidic residues" evidence="9">
    <location>
        <begin position="573"/>
        <end position="582"/>
    </location>
</feature>
<dbReference type="InterPro" id="IPR041661">
    <property type="entry name" value="ZN622/Rei1/Reh1_Znf-C2H2"/>
</dbReference>
<feature type="region of interest" description="Disordered" evidence="9">
    <location>
        <begin position="116"/>
        <end position="241"/>
    </location>
</feature>
<evidence type="ECO:0000256" key="8">
    <source>
        <dbReference type="ARBA" id="ARBA00034126"/>
    </source>
</evidence>
<feature type="compositionally biased region" description="Acidic residues" evidence="9">
    <location>
        <begin position="511"/>
        <end position="523"/>
    </location>
</feature>
<evidence type="ECO:0000313" key="12">
    <source>
        <dbReference type="Proteomes" id="UP000076874"/>
    </source>
</evidence>
<dbReference type="PANTHER" id="PTHR13182:SF8">
    <property type="entry name" value="CYTOPLASMIC 60S SUBUNIT BIOGENESIS FACTOR ZNF622"/>
    <property type="match status" value="1"/>
</dbReference>
<dbReference type="InterPro" id="IPR036236">
    <property type="entry name" value="Znf_C2H2_sf"/>
</dbReference>
<reference evidence="11 12" key="1">
    <citation type="journal article" date="2016" name="Genome Biol. Evol.">
        <title>Divergent and convergent evolution of fungal pathogenicity.</title>
        <authorList>
            <person name="Shang Y."/>
            <person name="Xiao G."/>
            <person name="Zheng P."/>
            <person name="Cen K."/>
            <person name="Zhan S."/>
            <person name="Wang C."/>
        </authorList>
    </citation>
    <scope>NUCLEOTIDE SEQUENCE [LARGE SCALE GENOMIC DNA]</scope>
    <source>
        <strain evidence="11 12">RCEF 264</strain>
    </source>
</reference>
<dbReference type="PANTHER" id="PTHR13182">
    <property type="entry name" value="ZINC FINGER PROTEIN 622"/>
    <property type="match status" value="1"/>
</dbReference>
<keyword evidence="6" id="KW-0863">Zinc-finger</keyword>
<dbReference type="GO" id="GO:0030687">
    <property type="term" value="C:preribosome, large subunit precursor"/>
    <property type="evidence" value="ECO:0007669"/>
    <property type="project" value="TreeGrafter"/>
</dbReference>
<dbReference type="GO" id="GO:0005737">
    <property type="term" value="C:cytoplasm"/>
    <property type="evidence" value="ECO:0007669"/>
    <property type="project" value="UniProtKB-SubCell"/>
</dbReference>
<evidence type="ECO:0000256" key="4">
    <source>
        <dbReference type="ARBA" id="ARBA00022723"/>
    </source>
</evidence>
<feature type="region of interest" description="Disordered" evidence="9">
    <location>
        <begin position="1"/>
        <end position="20"/>
    </location>
</feature>
<feature type="compositionally biased region" description="Low complexity" evidence="9">
    <location>
        <begin position="216"/>
        <end position="241"/>
    </location>
</feature>
<dbReference type="GO" id="GO:0003676">
    <property type="term" value="F:nucleic acid binding"/>
    <property type="evidence" value="ECO:0007669"/>
    <property type="project" value="InterPro"/>
</dbReference>
<evidence type="ECO:0000256" key="6">
    <source>
        <dbReference type="ARBA" id="ARBA00022771"/>
    </source>
</evidence>
<dbReference type="Pfam" id="PF12874">
    <property type="entry name" value="zf-met"/>
    <property type="match status" value="1"/>
</dbReference>
<feature type="compositionally biased region" description="Polar residues" evidence="9">
    <location>
        <begin position="206"/>
        <end position="215"/>
    </location>
</feature>
<dbReference type="EMBL" id="AZHD01000008">
    <property type="protein sequence ID" value="OAA61101.1"/>
    <property type="molecule type" value="Genomic_DNA"/>
</dbReference>
<keyword evidence="2" id="KW-0963">Cytoplasm</keyword>
<dbReference type="SMART" id="SM00451">
    <property type="entry name" value="ZnF_U1"/>
    <property type="match status" value="2"/>
</dbReference>
<keyword evidence="7" id="KW-0862">Zinc</keyword>
<dbReference type="STRING" id="1081102.A0A167TZ79"/>
<dbReference type="Pfam" id="PF12756">
    <property type="entry name" value="zf-C2H2_2"/>
    <property type="match status" value="1"/>
</dbReference>
<evidence type="ECO:0000256" key="3">
    <source>
        <dbReference type="ARBA" id="ARBA00022517"/>
    </source>
</evidence>